<organism evidence="1 2">
    <name type="scientific">Ophiocordyceps australis</name>
    <dbReference type="NCBI Taxonomy" id="1399860"/>
    <lineage>
        <taxon>Eukaryota</taxon>
        <taxon>Fungi</taxon>
        <taxon>Dikarya</taxon>
        <taxon>Ascomycota</taxon>
        <taxon>Pezizomycotina</taxon>
        <taxon>Sordariomycetes</taxon>
        <taxon>Hypocreomycetidae</taxon>
        <taxon>Hypocreales</taxon>
        <taxon>Ophiocordycipitaceae</taxon>
        <taxon>Ophiocordyceps</taxon>
    </lineage>
</organism>
<dbReference type="EMBL" id="NJEU01000111">
    <property type="protein sequence ID" value="PHH81559.1"/>
    <property type="molecule type" value="Genomic_DNA"/>
</dbReference>
<proteinExistence type="predicted"/>
<reference evidence="1 2" key="1">
    <citation type="submission" date="2017-06" db="EMBL/GenBank/DDBJ databases">
        <title>Ant-infecting Ophiocordyceps genomes reveal a high diversity of potential behavioral manipulation genes and a possible major role for enterotoxins.</title>
        <authorList>
            <person name="De Bekker C."/>
            <person name="Evans H.C."/>
            <person name="Brachmann A."/>
            <person name="Hughes D.P."/>
        </authorList>
    </citation>
    <scope>NUCLEOTIDE SEQUENCE [LARGE SCALE GENOMIC DNA]</scope>
    <source>
        <strain evidence="1 2">1348a</strain>
    </source>
</reference>
<gene>
    <name evidence="1" type="ORF">CDD82_488</name>
</gene>
<dbReference type="AlphaFoldDB" id="A0A2C5Y0X0"/>
<name>A0A2C5Y0X0_9HYPO</name>
<sequence length="167" mass="18868">MYHVVIVVHAYKDGTACGSDATIASRPKLTYSKRKAHTLSADHFVFSVSVYQYHFPSGFVFFQTWHFRGRAIAGKRRQQTTAERETMSPISRLVTRRPFSVMSSIRTAARSMEPHPFQRLPVTQRPAKPDWGNNMKRAAAQAAIFFPSIGLYLGWPVAAKMLLDGHV</sequence>
<keyword evidence="2" id="KW-1185">Reference proteome</keyword>
<dbReference type="Proteomes" id="UP000224854">
    <property type="component" value="Unassembled WGS sequence"/>
</dbReference>
<evidence type="ECO:0000313" key="1">
    <source>
        <dbReference type="EMBL" id="PHH81559.1"/>
    </source>
</evidence>
<protein>
    <submittedName>
        <fullName evidence="1">Uncharacterized protein</fullName>
    </submittedName>
</protein>
<evidence type="ECO:0000313" key="2">
    <source>
        <dbReference type="Proteomes" id="UP000224854"/>
    </source>
</evidence>
<dbReference type="OrthoDB" id="4829316at2759"/>
<accession>A0A2C5Y0X0</accession>
<comment type="caution">
    <text evidence="1">The sequence shown here is derived from an EMBL/GenBank/DDBJ whole genome shotgun (WGS) entry which is preliminary data.</text>
</comment>